<evidence type="ECO:0000256" key="6">
    <source>
        <dbReference type="ARBA" id="ARBA00022989"/>
    </source>
</evidence>
<evidence type="ECO:0000256" key="8">
    <source>
        <dbReference type="RuleBase" id="RU363032"/>
    </source>
</evidence>
<feature type="transmembrane region" description="Helical" evidence="8">
    <location>
        <begin position="330"/>
        <end position="349"/>
    </location>
</feature>
<keyword evidence="4" id="KW-0997">Cell inner membrane</keyword>
<evidence type="ECO:0000256" key="9">
    <source>
        <dbReference type="SAM" id="MobiDB-lite"/>
    </source>
</evidence>
<accession>A0A212KKW1</accession>
<dbReference type="Pfam" id="PF00528">
    <property type="entry name" value="BPD_transp_1"/>
    <property type="match status" value="1"/>
</dbReference>
<dbReference type="PANTHER" id="PTHR30465:SF66">
    <property type="entry name" value="INNER MEMBRANE ABC TRANSPORTER PERMEASE PROTEIN YEJB"/>
    <property type="match status" value="1"/>
</dbReference>
<dbReference type="GO" id="GO:0055085">
    <property type="term" value="P:transmembrane transport"/>
    <property type="evidence" value="ECO:0007669"/>
    <property type="project" value="InterPro"/>
</dbReference>
<dbReference type="FunFam" id="1.10.3720.10:FF:000014">
    <property type="entry name" value="Microcin C ABC transporter permease YejB"/>
    <property type="match status" value="1"/>
</dbReference>
<dbReference type="SUPFAM" id="SSF161098">
    <property type="entry name" value="MetI-like"/>
    <property type="match status" value="1"/>
</dbReference>
<feature type="transmembrane region" description="Helical" evidence="8">
    <location>
        <begin position="285"/>
        <end position="310"/>
    </location>
</feature>
<feature type="transmembrane region" description="Helical" evidence="8">
    <location>
        <begin position="169"/>
        <end position="195"/>
    </location>
</feature>
<feature type="region of interest" description="Disordered" evidence="9">
    <location>
        <begin position="53"/>
        <end position="75"/>
    </location>
</feature>
<keyword evidence="2 8" id="KW-0813">Transport</keyword>
<protein>
    <submittedName>
        <fullName evidence="11">Putative oligopeptide transporter subunit permease component of ABC superfamily</fullName>
    </submittedName>
</protein>
<dbReference type="GO" id="GO:0005886">
    <property type="term" value="C:plasma membrane"/>
    <property type="evidence" value="ECO:0007669"/>
    <property type="project" value="UniProtKB-SubCell"/>
</dbReference>
<feature type="transmembrane region" description="Helical" evidence="8">
    <location>
        <begin position="225"/>
        <end position="248"/>
    </location>
</feature>
<gene>
    <name evidence="11" type="primary">yejB</name>
    <name evidence="11" type="ORF">KL86APRO_20548</name>
</gene>
<name>A0A212KKW1_9PROT</name>
<dbReference type="InterPro" id="IPR035906">
    <property type="entry name" value="MetI-like_sf"/>
</dbReference>
<dbReference type="CDD" id="cd06261">
    <property type="entry name" value="TM_PBP2"/>
    <property type="match status" value="1"/>
</dbReference>
<evidence type="ECO:0000256" key="4">
    <source>
        <dbReference type="ARBA" id="ARBA00022519"/>
    </source>
</evidence>
<dbReference type="PROSITE" id="PS50928">
    <property type="entry name" value="ABC_TM1"/>
    <property type="match status" value="1"/>
</dbReference>
<evidence type="ECO:0000256" key="1">
    <source>
        <dbReference type="ARBA" id="ARBA00004429"/>
    </source>
</evidence>
<dbReference type="AlphaFoldDB" id="A0A212KKW1"/>
<dbReference type="PANTHER" id="PTHR30465">
    <property type="entry name" value="INNER MEMBRANE ABC TRANSPORTER"/>
    <property type="match status" value="1"/>
</dbReference>
<evidence type="ECO:0000256" key="2">
    <source>
        <dbReference type="ARBA" id="ARBA00022448"/>
    </source>
</evidence>
<feature type="transmembrane region" description="Helical" evidence="8">
    <location>
        <begin position="136"/>
        <end position="157"/>
    </location>
</feature>
<dbReference type="GO" id="GO:0042884">
    <property type="term" value="P:microcin transport"/>
    <property type="evidence" value="ECO:0007669"/>
    <property type="project" value="TreeGrafter"/>
</dbReference>
<keyword evidence="7 8" id="KW-0472">Membrane</keyword>
<dbReference type="EMBL" id="FLUO01000002">
    <property type="protein sequence ID" value="SBW12309.1"/>
    <property type="molecule type" value="Genomic_DNA"/>
</dbReference>
<keyword evidence="5 8" id="KW-0812">Transmembrane</keyword>
<evidence type="ECO:0000256" key="7">
    <source>
        <dbReference type="ARBA" id="ARBA00023136"/>
    </source>
</evidence>
<evidence type="ECO:0000259" key="10">
    <source>
        <dbReference type="PROSITE" id="PS50928"/>
    </source>
</evidence>
<comment type="subcellular location">
    <subcellularLocation>
        <location evidence="1">Cell inner membrane</location>
        <topology evidence="1">Multi-pass membrane protein</topology>
    </subcellularLocation>
    <subcellularLocation>
        <location evidence="8">Cell membrane</location>
        <topology evidence="8">Multi-pass membrane protein</topology>
    </subcellularLocation>
</comment>
<feature type="domain" description="ABC transmembrane type-1" evidence="10">
    <location>
        <begin position="134"/>
        <end position="353"/>
    </location>
</feature>
<dbReference type="NCBIfam" id="NF011712">
    <property type="entry name" value="PRK15133.1"/>
    <property type="match status" value="1"/>
</dbReference>
<reference evidence="11" key="1">
    <citation type="submission" date="2016-04" db="EMBL/GenBank/DDBJ databases">
        <authorList>
            <person name="Evans L.H."/>
            <person name="Alamgir A."/>
            <person name="Owens N."/>
            <person name="Weber N.D."/>
            <person name="Virtaneva K."/>
            <person name="Barbian K."/>
            <person name="Babar A."/>
            <person name="Rosenke K."/>
        </authorList>
    </citation>
    <scope>NUCLEOTIDE SEQUENCE</scope>
    <source>
        <strain evidence="11">86</strain>
    </source>
</reference>
<evidence type="ECO:0000256" key="5">
    <source>
        <dbReference type="ARBA" id="ARBA00022692"/>
    </source>
</evidence>
<keyword evidence="6 8" id="KW-1133">Transmembrane helix</keyword>
<feature type="transmembrane region" description="Helical" evidence="8">
    <location>
        <begin position="9"/>
        <end position="30"/>
    </location>
</feature>
<keyword evidence="3" id="KW-1003">Cell membrane</keyword>
<evidence type="ECO:0000313" key="11">
    <source>
        <dbReference type="EMBL" id="SBW12309.1"/>
    </source>
</evidence>
<evidence type="ECO:0000256" key="3">
    <source>
        <dbReference type="ARBA" id="ARBA00022475"/>
    </source>
</evidence>
<dbReference type="Gene3D" id="1.10.3720.10">
    <property type="entry name" value="MetI-like"/>
    <property type="match status" value="1"/>
</dbReference>
<comment type="similarity">
    <text evidence="8">Belongs to the binding-protein-dependent transport system permease family.</text>
</comment>
<sequence>MLAYVVRRLLLIPLTLLGIIAVNFVFVQLAPGGPIEQILARLEGQTTDATARFSGTGAAETARPAPGQGSSLSSKYRGAQGLDPAFIAHLEHQMGFDKPPAERFWLMVKSYARFDLGKSYFRDASVLDLILEKLPVSASLGIWSTLIIYLISIPLGVRKAVRDGSRFDVASSWAIIVGHAIPGFLFAILLIIVFAGGRYLNWFPLRGLTSDDWADLSWPMRILDYAWHMALPVAALVIGGFASLTMLTKNAFLEEINKQYVLTARAKGLSEHGVLYGHVFRNAMLVVIAGFPATLIGMLFTGSVLIEVIFSLDGIGLLGFEAAMNRDYPVMFGTLYAFSLLGLVLGLISDLTYHFVDPRIDFAAREA</sequence>
<proteinExistence type="inferred from homology"/>
<organism evidence="11">
    <name type="scientific">uncultured Alphaproteobacteria bacterium</name>
    <dbReference type="NCBI Taxonomy" id="91750"/>
    <lineage>
        <taxon>Bacteria</taxon>
        <taxon>Pseudomonadati</taxon>
        <taxon>Pseudomonadota</taxon>
        <taxon>Alphaproteobacteria</taxon>
        <taxon>environmental samples</taxon>
    </lineage>
</organism>
<dbReference type="InterPro" id="IPR000515">
    <property type="entry name" value="MetI-like"/>
</dbReference>